<comment type="caution">
    <text evidence="2">The sequence shown here is derived from an EMBL/GenBank/DDBJ whole genome shotgun (WGS) entry which is preliminary data.</text>
</comment>
<protein>
    <submittedName>
        <fullName evidence="2">Efflux transporter periplasmic adaptor subunit</fullName>
    </submittedName>
</protein>
<dbReference type="Proteomes" id="UP001209535">
    <property type="component" value="Unassembled WGS sequence"/>
</dbReference>
<dbReference type="RefSeq" id="WP_263336078.1">
    <property type="nucleotide sequence ID" value="NZ_JAOVQO010000009.1"/>
</dbReference>
<evidence type="ECO:0000313" key="3">
    <source>
        <dbReference type="Proteomes" id="UP001209535"/>
    </source>
</evidence>
<sequence length="485" mass="50804">MRFLLRSLAGLFLLALTIALLAVAGVTLRSAFEARNADRGSDRPAEERVFTARVMVLEPGRIAPEMTVFGEVRSRRKLELRAAAAGQIVELAPDFADGAVVTAGQLLVRIDPADAQSARDLARTGLREAEAEVRDAARALELAQADLDAAKAQAALRAKALERQTGLAGRGIGTAADLETAELAMSNARQAIVSRSQALAEAEGRVDRAATSLDRQHLALAEAERRLAETELRAGFSGVLSGVTVVAGGLVAKTEKLGELIDPTTLEVAFRVSTAQYARLIDEAGRLRPLPVRAALDVFGADLAAGGRLARVDAAVGEGASGRLVFATLGDAPGFRPGDFVTIRIAEPPLDGVALVPAVAVGSDGTVLALGPDDRLEAVPVELLRRQGDDVILAVDALQGREIVVERTALLGAGIRVRPVRGGAATGVAGEALIDLTPERRAALIAFVENSAAMAEEAKARVLAKLREDRVPAEIVERLESRMGG</sequence>
<name>A0ABT2X3R7_9RHOB</name>
<dbReference type="PANTHER" id="PTHR30469">
    <property type="entry name" value="MULTIDRUG RESISTANCE PROTEIN MDTA"/>
    <property type="match status" value="1"/>
</dbReference>
<dbReference type="Gene3D" id="2.40.50.100">
    <property type="match status" value="1"/>
</dbReference>
<reference evidence="2 3" key="1">
    <citation type="submission" date="2022-10" db="EMBL/GenBank/DDBJ databases">
        <title>Defluviimonas sp. nov., isolated from ocean surface sediments.</title>
        <authorList>
            <person name="He W."/>
            <person name="Wang L."/>
            <person name="Zhang D.-F."/>
        </authorList>
    </citation>
    <scope>NUCLEOTIDE SEQUENCE [LARGE SCALE GENOMIC DNA]</scope>
    <source>
        <strain evidence="2 3">WL0024</strain>
    </source>
</reference>
<evidence type="ECO:0000256" key="1">
    <source>
        <dbReference type="SAM" id="Coils"/>
    </source>
</evidence>
<dbReference type="EMBL" id="JAOVQO010000009">
    <property type="protein sequence ID" value="MCU9848591.1"/>
    <property type="molecule type" value="Genomic_DNA"/>
</dbReference>
<evidence type="ECO:0000313" key="2">
    <source>
        <dbReference type="EMBL" id="MCU9848591.1"/>
    </source>
</evidence>
<dbReference type="SUPFAM" id="SSF111369">
    <property type="entry name" value="HlyD-like secretion proteins"/>
    <property type="match status" value="1"/>
</dbReference>
<gene>
    <name evidence="2" type="ORF">OEZ60_11270</name>
</gene>
<keyword evidence="3" id="KW-1185">Reference proteome</keyword>
<dbReference type="Gene3D" id="1.10.287.470">
    <property type="entry name" value="Helix hairpin bin"/>
    <property type="match status" value="1"/>
</dbReference>
<feature type="coiled-coil region" evidence="1">
    <location>
        <begin position="126"/>
        <end position="153"/>
    </location>
</feature>
<keyword evidence="1" id="KW-0175">Coiled coil</keyword>
<organism evidence="2 3">
    <name type="scientific">Albidovulum salinarum</name>
    <dbReference type="NCBI Taxonomy" id="2984153"/>
    <lineage>
        <taxon>Bacteria</taxon>
        <taxon>Pseudomonadati</taxon>
        <taxon>Pseudomonadota</taxon>
        <taxon>Alphaproteobacteria</taxon>
        <taxon>Rhodobacterales</taxon>
        <taxon>Paracoccaceae</taxon>
        <taxon>Albidovulum</taxon>
    </lineage>
</organism>
<proteinExistence type="predicted"/>
<dbReference type="Gene3D" id="2.40.420.20">
    <property type="match status" value="1"/>
</dbReference>
<accession>A0ABT2X3R7</accession>